<feature type="compositionally biased region" description="Gly residues" evidence="1">
    <location>
        <begin position="604"/>
        <end position="618"/>
    </location>
</feature>
<gene>
    <name evidence="2" type="ORF">HXX76_004447</name>
</gene>
<keyword evidence="3" id="KW-1185">Reference proteome</keyword>
<evidence type="ECO:0000313" key="3">
    <source>
        <dbReference type="Proteomes" id="UP000650467"/>
    </source>
</evidence>
<dbReference type="PANTHER" id="PTHR11667">
    <property type="match status" value="1"/>
</dbReference>
<evidence type="ECO:0000256" key="1">
    <source>
        <dbReference type="SAM" id="MobiDB-lite"/>
    </source>
</evidence>
<feature type="region of interest" description="Disordered" evidence="1">
    <location>
        <begin position="1"/>
        <end position="36"/>
    </location>
</feature>
<dbReference type="Gene3D" id="1.25.10.10">
    <property type="entry name" value="Leucine-rich Repeat Variant"/>
    <property type="match status" value="1"/>
</dbReference>
<protein>
    <submittedName>
        <fullName evidence="2">Uncharacterized protein</fullName>
    </submittedName>
</protein>
<feature type="region of interest" description="Disordered" evidence="1">
    <location>
        <begin position="604"/>
        <end position="624"/>
    </location>
</feature>
<dbReference type="PANTHER" id="PTHR11667:SF27">
    <property type="entry name" value="ADENYLATE KINASE"/>
    <property type="match status" value="1"/>
</dbReference>
<feature type="compositionally biased region" description="Basic and acidic residues" evidence="1">
    <location>
        <begin position="1"/>
        <end position="14"/>
    </location>
</feature>
<sequence>MSSRRADPKARSHLNEAAATGRRRAQVQEQSSRQRDVALRSRRLLAELSGGGLTGGGGGGGGGGWQVDAATLAALGPDVLSERVKVVTAALGRWAEAPAEEWQAALRQLAALLSTGSYQPADAAVAGGAVAALGSLLQQGPALLPPDMARRAAWSLELLASSGPEAAKAVAAVAPVLISRLTVAVGTVVAALSAGAGCSTPPAAGAAGQAAEAAGGGGCGQELLAADQLAAVLGSVAAWNPELQGAMLAAGAAEPLLQLLLATLEPAAALPASSFSRPAAATASTSTLAGAAGAQGTPAAAAADDMEAEAGAAAVATAAADLPAEPPLVRCCFTAVWALGMMVRGRQKEAVLLVSQPALCAGWRRLLLSPSPHLPLLREAAWLAAFCSAGGGAEAAAVMAGAGGLLPGLLLATMRCVRQASLLNRGDDDADPAAAEAAQPLYQALLPLLMALANIAAEPGTALLLLTELQAVRPLEPFAADTVAGAGGAAAGEGGGCAAGVGAGAGAGAGEVVSASGMQALVACLEGRVGHRGVVRGGAALAAGLAAGTCRAGGVAADAARGALAAAGVVAALVALLRGAALDIRKEAAAAIASLVQGPAAAGAGGGSSGGDTGGPGPGTVDTLRSLGVRGGPGGDEQGVVAAFLGLLRSPDADAVHAGLRFVSLVLGGLRRGPQLVESLDGIDALEAVQYGTAGCRVPELQGWAEELVDLYYGESYGEEEDEAAEEDA</sequence>
<proteinExistence type="predicted"/>
<dbReference type="InterPro" id="IPR000225">
    <property type="entry name" value="Armadillo"/>
</dbReference>
<comment type="caution">
    <text evidence="2">The sequence shown here is derived from an EMBL/GenBank/DDBJ whole genome shotgun (WGS) entry which is preliminary data.</text>
</comment>
<accession>A0A835TAZ8</accession>
<dbReference type="AlphaFoldDB" id="A0A835TAZ8"/>
<name>A0A835TAZ8_CHLIN</name>
<reference evidence="2" key="1">
    <citation type="journal article" date="2020" name="bioRxiv">
        <title>Comparative genomics of Chlamydomonas.</title>
        <authorList>
            <person name="Craig R.J."/>
            <person name="Hasan A.R."/>
            <person name="Ness R.W."/>
            <person name="Keightley P.D."/>
        </authorList>
    </citation>
    <scope>NUCLEOTIDE SEQUENCE</scope>
    <source>
        <strain evidence="2">SAG 7.73</strain>
    </source>
</reference>
<evidence type="ECO:0000313" key="2">
    <source>
        <dbReference type="EMBL" id="KAG2440342.1"/>
    </source>
</evidence>
<dbReference type="SMART" id="SM00185">
    <property type="entry name" value="ARM"/>
    <property type="match status" value="2"/>
</dbReference>
<dbReference type="Proteomes" id="UP000650467">
    <property type="component" value="Unassembled WGS sequence"/>
</dbReference>
<dbReference type="OrthoDB" id="29145at2759"/>
<dbReference type="EMBL" id="JAEHOC010000007">
    <property type="protein sequence ID" value="KAG2440342.1"/>
    <property type="molecule type" value="Genomic_DNA"/>
</dbReference>
<dbReference type="InterPro" id="IPR011989">
    <property type="entry name" value="ARM-like"/>
</dbReference>
<dbReference type="SUPFAM" id="SSF48371">
    <property type="entry name" value="ARM repeat"/>
    <property type="match status" value="1"/>
</dbReference>
<dbReference type="InterPro" id="IPR016024">
    <property type="entry name" value="ARM-type_fold"/>
</dbReference>
<organism evidence="2 3">
    <name type="scientific">Chlamydomonas incerta</name>
    <dbReference type="NCBI Taxonomy" id="51695"/>
    <lineage>
        <taxon>Eukaryota</taxon>
        <taxon>Viridiplantae</taxon>
        <taxon>Chlorophyta</taxon>
        <taxon>core chlorophytes</taxon>
        <taxon>Chlorophyceae</taxon>
        <taxon>CS clade</taxon>
        <taxon>Chlamydomonadales</taxon>
        <taxon>Chlamydomonadaceae</taxon>
        <taxon>Chlamydomonas</taxon>
    </lineage>
</organism>